<keyword evidence="5" id="KW-0274">FAD</keyword>
<evidence type="ECO:0000256" key="6">
    <source>
        <dbReference type="ARBA" id="ARBA00022832"/>
    </source>
</evidence>
<dbReference type="InterPro" id="IPR046373">
    <property type="entry name" value="Acyl-CoA_Oxase/DH_mid-dom_sf"/>
</dbReference>
<feature type="domain" description="Acyl-CoA oxidase C-alpha1" evidence="12">
    <location>
        <begin position="296"/>
        <end position="407"/>
    </location>
</feature>
<dbReference type="PANTHER" id="PTHR10909">
    <property type="entry name" value="ELECTRON TRANSPORT OXIDOREDUCTASE"/>
    <property type="match status" value="1"/>
</dbReference>
<keyword evidence="7" id="KW-0560">Oxidoreductase</keyword>
<dbReference type="InterPro" id="IPR036250">
    <property type="entry name" value="AcylCo_DH-like_C"/>
</dbReference>
<comment type="cofactor">
    <cofactor evidence="1">
        <name>FAD</name>
        <dbReference type="ChEBI" id="CHEBI:57692"/>
    </cofactor>
</comment>
<evidence type="ECO:0000259" key="12">
    <source>
        <dbReference type="Pfam" id="PF22924"/>
    </source>
</evidence>
<comment type="subcellular location">
    <subcellularLocation>
        <location evidence="2">Peroxisome</location>
    </subcellularLocation>
</comment>
<dbReference type="SUPFAM" id="SSF47203">
    <property type="entry name" value="Acyl-CoA dehydrogenase C-terminal domain-like"/>
    <property type="match status" value="1"/>
</dbReference>
<dbReference type="STRING" id="157072.A0A024UA72"/>
<organism evidence="13">
    <name type="scientific">Aphanomyces invadans</name>
    <dbReference type="NCBI Taxonomy" id="157072"/>
    <lineage>
        <taxon>Eukaryota</taxon>
        <taxon>Sar</taxon>
        <taxon>Stramenopiles</taxon>
        <taxon>Oomycota</taxon>
        <taxon>Saprolegniomycetes</taxon>
        <taxon>Saprolegniales</taxon>
        <taxon>Verrucalvaceae</taxon>
        <taxon>Aphanomyces</taxon>
    </lineage>
</organism>
<dbReference type="GO" id="GO:0005504">
    <property type="term" value="F:fatty acid binding"/>
    <property type="evidence" value="ECO:0007669"/>
    <property type="project" value="TreeGrafter"/>
</dbReference>
<dbReference type="FunFam" id="2.40.110.10:FF:000003">
    <property type="entry name" value="Acyl-coenzyme A oxidase"/>
    <property type="match status" value="1"/>
</dbReference>
<evidence type="ECO:0000259" key="11">
    <source>
        <dbReference type="Pfam" id="PF14749"/>
    </source>
</evidence>
<evidence type="ECO:0000256" key="7">
    <source>
        <dbReference type="ARBA" id="ARBA00023002"/>
    </source>
</evidence>
<dbReference type="GO" id="GO:0005777">
    <property type="term" value="C:peroxisome"/>
    <property type="evidence" value="ECO:0007669"/>
    <property type="project" value="UniProtKB-SubCell"/>
</dbReference>
<dbReference type="SUPFAM" id="SSF56645">
    <property type="entry name" value="Acyl-CoA dehydrogenase NM domain-like"/>
    <property type="match status" value="1"/>
</dbReference>
<evidence type="ECO:0000256" key="5">
    <source>
        <dbReference type="ARBA" id="ARBA00022827"/>
    </source>
</evidence>
<keyword evidence="6" id="KW-0276">Fatty acid metabolism</keyword>
<dbReference type="Pfam" id="PF14749">
    <property type="entry name" value="Acyl-CoA_ox_N"/>
    <property type="match status" value="1"/>
</dbReference>
<dbReference type="Gene3D" id="1.20.140.10">
    <property type="entry name" value="Butyryl-CoA Dehydrogenase, subunit A, domain 3"/>
    <property type="match status" value="2"/>
</dbReference>
<dbReference type="GO" id="GO:0003997">
    <property type="term" value="F:acyl-CoA oxidase activity"/>
    <property type="evidence" value="ECO:0007669"/>
    <property type="project" value="InterPro"/>
</dbReference>
<dbReference type="Gene3D" id="2.40.110.10">
    <property type="entry name" value="Butyryl-CoA Dehydrogenase, subunit A, domain 2"/>
    <property type="match status" value="1"/>
</dbReference>
<accession>A0A024UA72</accession>
<dbReference type="InterPro" id="IPR037069">
    <property type="entry name" value="AcylCoA_DH/ox_N_sf"/>
</dbReference>
<dbReference type="GO" id="GO:0033540">
    <property type="term" value="P:fatty acid beta-oxidation using acyl-CoA oxidase"/>
    <property type="evidence" value="ECO:0007669"/>
    <property type="project" value="TreeGrafter"/>
</dbReference>
<dbReference type="OrthoDB" id="538336at2759"/>
<evidence type="ECO:0000256" key="8">
    <source>
        <dbReference type="ARBA" id="ARBA00023098"/>
    </source>
</evidence>
<evidence type="ECO:0000259" key="10">
    <source>
        <dbReference type="Pfam" id="PF02770"/>
    </source>
</evidence>
<feature type="domain" description="Acyl-coenzyme A oxidase N-terminal" evidence="11">
    <location>
        <begin position="4"/>
        <end position="111"/>
    </location>
</feature>
<dbReference type="InterPro" id="IPR006091">
    <property type="entry name" value="Acyl-CoA_Oxase/DH_mid-dom"/>
</dbReference>
<dbReference type="AlphaFoldDB" id="A0A024UA72"/>
<keyword evidence="4" id="KW-0285">Flavoprotein</keyword>
<evidence type="ECO:0000256" key="3">
    <source>
        <dbReference type="ARBA" id="ARBA00006288"/>
    </source>
</evidence>
<protein>
    <recommendedName>
        <fullName evidence="14">Acyl-coenzyme A oxidase</fullName>
    </recommendedName>
</protein>
<comment type="similarity">
    <text evidence="3">Belongs to the acyl-CoA oxidase family.</text>
</comment>
<evidence type="ECO:0008006" key="14">
    <source>
        <dbReference type="Google" id="ProtNLM"/>
    </source>
</evidence>
<dbReference type="Gene3D" id="1.10.540.10">
    <property type="entry name" value="Acyl-CoA dehydrogenase/oxidase, N-terminal domain"/>
    <property type="match status" value="1"/>
</dbReference>
<keyword evidence="9" id="KW-0576">Peroxisome</keyword>
<evidence type="ECO:0000256" key="4">
    <source>
        <dbReference type="ARBA" id="ARBA00022630"/>
    </source>
</evidence>
<feature type="domain" description="Acyl-CoA oxidase/dehydrogenase middle" evidence="10">
    <location>
        <begin position="114"/>
        <end position="224"/>
    </location>
</feature>
<evidence type="ECO:0000256" key="9">
    <source>
        <dbReference type="ARBA" id="ARBA00023140"/>
    </source>
</evidence>
<dbReference type="PANTHER" id="PTHR10909:SF250">
    <property type="entry name" value="PEROXISOMAL ACYL-COENZYME A OXIDASE 1"/>
    <property type="match status" value="1"/>
</dbReference>
<evidence type="ECO:0000256" key="1">
    <source>
        <dbReference type="ARBA" id="ARBA00001974"/>
    </source>
</evidence>
<dbReference type="Pfam" id="PF02770">
    <property type="entry name" value="Acyl-CoA_dh_M"/>
    <property type="match status" value="1"/>
</dbReference>
<sequence length="562" mass="62656">MDATLTGVLRGSVERNARRKRWLSMIHKLPREEGLNHVEEYSLGLQKSARFITFVRAHGIHDVDEQEDLAEGLGDVLPIDMHRKMFIPALYLSMTPEQLQTWLPLALSYRILGAYAQTELGHGSNVQGIETTATYDASSHTFVLHSPTLTSRKWWPGGMGKTANFAVVYARLLSKAVDFGVHAFLVQLRDLATHQSLPGISLGDIGPKVAFNMVDNGYCVFDHVHVPASQLCLATARVRWQRRVDGRFDLIPFLGTPSDTKWTYMPMVKTRVFLVAKCARFLGRAIAFSSENPTASLLPHAGLAFAAAFAGHQLLQSYQVVMAKRAQRSAHQTCSDQEELSALAAQLHATSSGLKAFVASDVVDGIECCMQNVPSSFLTRLRCDIVGASTYEGTFDVLVQQHAAFLVKTRKGEQREHLDLPRSKDWKSLDTLVRSFHIRAQEMLQAYGATSRLSMARATRLSVVHSEAALLQAMHDLIMRVQSPEAAASLTRLGRAMAYRWMAKGLHEFRWNGWLSSSDGHDIIHHLIDPTPRECREWLAVMASWDFTQDEVPVTGLLEGKL</sequence>
<dbReference type="eggNOG" id="KOG0136">
    <property type="taxonomic scope" value="Eukaryota"/>
</dbReference>
<evidence type="ECO:0000256" key="2">
    <source>
        <dbReference type="ARBA" id="ARBA00004275"/>
    </source>
</evidence>
<gene>
    <name evidence="13" type="ORF">H310_05539</name>
</gene>
<proteinExistence type="inferred from homology"/>
<dbReference type="GeneID" id="20082589"/>
<dbReference type="InterPro" id="IPR055060">
    <property type="entry name" value="ACOX_C_alpha1"/>
</dbReference>
<dbReference type="InterPro" id="IPR029320">
    <property type="entry name" value="Acyl-CoA_ox_N"/>
</dbReference>
<evidence type="ECO:0000313" key="13">
    <source>
        <dbReference type="EMBL" id="ETW03115.1"/>
    </source>
</evidence>
<dbReference type="InterPro" id="IPR009100">
    <property type="entry name" value="AcylCoA_DH/oxidase_NM_dom_sf"/>
</dbReference>
<name>A0A024UA72_9STRA</name>
<keyword evidence="8" id="KW-0443">Lipid metabolism</keyword>
<dbReference type="GO" id="GO:0055088">
    <property type="term" value="P:lipid homeostasis"/>
    <property type="evidence" value="ECO:0007669"/>
    <property type="project" value="TreeGrafter"/>
</dbReference>
<reference evidence="13" key="1">
    <citation type="submission" date="2013-12" db="EMBL/GenBank/DDBJ databases">
        <title>The Genome Sequence of Aphanomyces invadans NJM9701.</title>
        <authorList>
            <consortium name="The Broad Institute Genomics Platform"/>
            <person name="Russ C."/>
            <person name="Tyler B."/>
            <person name="van West P."/>
            <person name="Dieguez-Uribeondo J."/>
            <person name="Young S.K."/>
            <person name="Zeng Q."/>
            <person name="Gargeya S."/>
            <person name="Fitzgerald M."/>
            <person name="Abouelleil A."/>
            <person name="Alvarado L."/>
            <person name="Chapman S.B."/>
            <person name="Gainer-Dewar J."/>
            <person name="Goldberg J."/>
            <person name="Griggs A."/>
            <person name="Gujja S."/>
            <person name="Hansen M."/>
            <person name="Howarth C."/>
            <person name="Imamovic A."/>
            <person name="Ireland A."/>
            <person name="Larimer J."/>
            <person name="McCowan C."/>
            <person name="Murphy C."/>
            <person name="Pearson M."/>
            <person name="Poon T.W."/>
            <person name="Priest M."/>
            <person name="Roberts A."/>
            <person name="Saif S."/>
            <person name="Shea T."/>
            <person name="Sykes S."/>
            <person name="Wortman J."/>
            <person name="Nusbaum C."/>
            <person name="Birren B."/>
        </authorList>
    </citation>
    <scope>NUCLEOTIDE SEQUENCE [LARGE SCALE GENOMIC DNA]</scope>
    <source>
        <strain evidence="13">NJM9701</strain>
    </source>
</reference>
<dbReference type="Pfam" id="PF22924">
    <property type="entry name" value="ACOX_C_alpha1"/>
    <property type="match status" value="1"/>
</dbReference>
<dbReference type="GO" id="GO:0071949">
    <property type="term" value="F:FAD binding"/>
    <property type="evidence" value="ECO:0007669"/>
    <property type="project" value="InterPro"/>
</dbReference>
<dbReference type="EMBL" id="KI913960">
    <property type="protein sequence ID" value="ETW03115.1"/>
    <property type="molecule type" value="Genomic_DNA"/>
</dbReference>
<dbReference type="RefSeq" id="XP_008868499.1">
    <property type="nucleotide sequence ID" value="XM_008870277.1"/>
</dbReference>
<dbReference type="VEuPathDB" id="FungiDB:H310_05539"/>
<dbReference type="InterPro" id="IPR012258">
    <property type="entry name" value="Acyl-CoA_oxidase"/>
</dbReference>